<keyword evidence="1" id="KW-0812">Transmembrane</keyword>
<evidence type="ECO:0000313" key="3">
    <source>
        <dbReference type="EMBL" id="RAL20491.1"/>
    </source>
</evidence>
<keyword evidence="4" id="KW-1185">Reference proteome</keyword>
<dbReference type="GO" id="GO:0005886">
    <property type="term" value="C:plasma membrane"/>
    <property type="evidence" value="ECO:0007669"/>
    <property type="project" value="TreeGrafter"/>
</dbReference>
<evidence type="ECO:0000256" key="1">
    <source>
        <dbReference type="SAM" id="Phobius"/>
    </source>
</evidence>
<evidence type="ECO:0000259" key="2">
    <source>
        <dbReference type="Pfam" id="PF02698"/>
    </source>
</evidence>
<evidence type="ECO:0000313" key="4">
    <source>
        <dbReference type="Proteomes" id="UP000249169"/>
    </source>
</evidence>
<dbReference type="CDD" id="cd06259">
    <property type="entry name" value="YdcF-like"/>
    <property type="match status" value="1"/>
</dbReference>
<dbReference type="InterPro" id="IPR051599">
    <property type="entry name" value="Cell_Envelope_Assoc"/>
</dbReference>
<dbReference type="PANTHER" id="PTHR30336">
    <property type="entry name" value="INNER MEMBRANE PROTEIN, PROBABLE PERMEASE"/>
    <property type="match status" value="1"/>
</dbReference>
<comment type="caution">
    <text evidence="3">The sequence shown here is derived from an EMBL/GenBank/DDBJ whole genome shotgun (WGS) entry which is preliminary data.</text>
</comment>
<dbReference type="InterPro" id="IPR003848">
    <property type="entry name" value="DUF218"/>
</dbReference>
<dbReference type="Proteomes" id="UP000249169">
    <property type="component" value="Unassembled WGS sequence"/>
</dbReference>
<dbReference type="AlphaFoldDB" id="A0A328C3T6"/>
<protein>
    <recommendedName>
        <fullName evidence="2">DUF218 domain-containing protein</fullName>
    </recommendedName>
</protein>
<organism evidence="3 4">
    <name type="scientific">Lujinxingia litoralis</name>
    <dbReference type="NCBI Taxonomy" id="2211119"/>
    <lineage>
        <taxon>Bacteria</taxon>
        <taxon>Deltaproteobacteria</taxon>
        <taxon>Bradymonadales</taxon>
        <taxon>Lujinxingiaceae</taxon>
        <taxon>Lujinxingia</taxon>
    </lineage>
</organism>
<dbReference type="EMBL" id="QHKO01000010">
    <property type="protein sequence ID" value="RAL20491.1"/>
    <property type="molecule type" value="Genomic_DNA"/>
</dbReference>
<dbReference type="RefSeq" id="WP_111731087.1">
    <property type="nucleotide sequence ID" value="NZ_QHKO01000010.1"/>
</dbReference>
<keyword evidence="1" id="KW-0472">Membrane</keyword>
<reference evidence="3 4" key="1">
    <citation type="submission" date="2018-05" db="EMBL/GenBank/DDBJ databases">
        <title>Lujinxingia marina gen. nov. sp. nov., a new facultative anaerobic member of the class Deltaproteobacteria, and proposal of Lujinxingaceae fam. nov.</title>
        <authorList>
            <person name="Li C.-M."/>
        </authorList>
    </citation>
    <scope>NUCLEOTIDE SEQUENCE [LARGE SCALE GENOMIC DNA]</scope>
    <source>
        <strain evidence="3 4">B210</strain>
    </source>
</reference>
<name>A0A328C3T6_9DELT</name>
<gene>
    <name evidence="3" type="ORF">DL240_16940</name>
</gene>
<proteinExistence type="predicted"/>
<dbReference type="GO" id="GO:0000270">
    <property type="term" value="P:peptidoglycan metabolic process"/>
    <property type="evidence" value="ECO:0007669"/>
    <property type="project" value="TreeGrafter"/>
</dbReference>
<dbReference type="Gene3D" id="3.40.50.620">
    <property type="entry name" value="HUPs"/>
    <property type="match status" value="1"/>
</dbReference>
<sequence>MWMIKKTVAMLLLPLGMVAGLLMLGLALWWRWPQSRVGPLLVAAAGAGLLFASCSPGADLLLRPLEQKYPPLSDQALLAGEPPTHVVVLGAGYIEDERYPLVSQLHSEGVLRLVEGIRLVGKLPGAILVVSGGARGDGRPSAQASRELAVELGVDPARIALADRAQDTAQEARQVQELAGPGARVVVVTSASHMPRAMQLFERQGLSPIAAPTAHRVIEGRAGGLWPNATHLRKTERALYEWVGRAFVSLGGS</sequence>
<dbReference type="Pfam" id="PF02698">
    <property type="entry name" value="DUF218"/>
    <property type="match status" value="1"/>
</dbReference>
<dbReference type="GO" id="GO:0043164">
    <property type="term" value="P:Gram-negative-bacterium-type cell wall biogenesis"/>
    <property type="evidence" value="ECO:0007669"/>
    <property type="project" value="TreeGrafter"/>
</dbReference>
<dbReference type="PANTHER" id="PTHR30336:SF4">
    <property type="entry name" value="ENVELOPE BIOGENESIS FACTOR ELYC"/>
    <property type="match status" value="1"/>
</dbReference>
<accession>A0A328C3T6</accession>
<dbReference type="InterPro" id="IPR014729">
    <property type="entry name" value="Rossmann-like_a/b/a_fold"/>
</dbReference>
<feature type="domain" description="DUF218" evidence="2">
    <location>
        <begin position="86"/>
        <end position="244"/>
    </location>
</feature>
<feature type="transmembrane region" description="Helical" evidence="1">
    <location>
        <begin position="12"/>
        <end position="32"/>
    </location>
</feature>
<keyword evidence="1" id="KW-1133">Transmembrane helix</keyword>
<dbReference type="OrthoDB" id="9809813at2"/>